<dbReference type="Proteomes" id="UP001152622">
    <property type="component" value="Chromosome 15"/>
</dbReference>
<proteinExistence type="predicted"/>
<gene>
    <name evidence="1" type="ORF">SKAU_G00341610</name>
</gene>
<comment type="caution">
    <text evidence="1">The sequence shown here is derived from an EMBL/GenBank/DDBJ whole genome shotgun (WGS) entry which is preliminary data.</text>
</comment>
<organism evidence="1 2">
    <name type="scientific">Synaphobranchus kaupii</name>
    <name type="common">Kaup's arrowtooth eel</name>
    <dbReference type="NCBI Taxonomy" id="118154"/>
    <lineage>
        <taxon>Eukaryota</taxon>
        <taxon>Metazoa</taxon>
        <taxon>Chordata</taxon>
        <taxon>Craniata</taxon>
        <taxon>Vertebrata</taxon>
        <taxon>Euteleostomi</taxon>
        <taxon>Actinopterygii</taxon>
        <taxon>Neopterygii</taxon>
        <taxon>Teleostei</taxon>
        <taxon>Anguilliformes</taxon>
        <taxon>Synaphobranchidae</taxon>
        <taxon>Synaphobranchus</taxon>
    </lineage>
</organism>
<accession>A0A9Q1EN27</accession>
<keyword evidence="2" id="KW-1185">Reference proteome</keyword>
<dbReference type="EMBL" id="JAINUF010000015">
    <property type="protein sequence ID" value="KAJ8341870.1"/>
    <property type="molecule type" value="Genomic_DNA"/>
</dbReference>
<dbReference type="OrthoDB" id="8895157at2759"/>
<dbReference type="AlphaFoldDB" id="A0A9Q1EN27"/>
<reference evidence="1" key="1">
    <citation type="journal article" date="2023" name="Science">
        <title>Genome structures resolve the early diversification of teleost fishes.</title>
        <authorList>
            <person name="Parey E."/>
            <person name="Louis A."/>
            <person name="Montfort J."/>
            <person name="Bouchez O."/>
            <person name="Roques C."/>
            <person name="Iampietro C."/>
            <person name="Lluch J."/>
            <person name="Castinel A."/>
            <person name="Donnadieu C."/>
            <person name="Desvignes T."/>
            <person name="Floi Bucao C."/>
            <person name="Jouanno E."/>
            <person name="Wen M."/>
            <person name="Mejri S."/>
            <person name="Dirks R."/>
            <person name="Jansen H."/>
            <person name="Henkel C."/>
            <person name="Chen W.J."/>
            <person name="Zahm M."/>
            <person name="Cabau C."/>
            <person name="Klopp C."/>
            <person name="Thompson A.W."/>
            <person name="Robinson-Rechavi M."/>
            <person name="Braasch I."/>
            <person name="Lecointre G."/>
            <person name="Bobe J."/>
            <person name="Postlethwait J.H."/>
            <person name="Berthelot C."/>
            <person name="Roest Crollius H."/>
            <person name="Guiguen Y."/>
        </authorList>
    </citation>
    <scope>NUCLEOTIDE SEQUENCE</scope>
    <source>
        <strain evidence="1">WJC10195</strain>
    </source>
</reference>
<name>A0A9Q1EN27_SYNKA</name>
<evidence type="ECO:0000313" key="1">
    <source>
        <dbReference type="EMBL" id="KAJ8341870.1"/>
    </source>
</evidence>
<evidence type="ECO:0000313" key="2">
    <source>
        <dbReference type="Proteomes" id="UP001152622"/>
    </source>
</evidence>
<protein>
    <submittedName>
        <fullName evidence="1">Uncharacterized protein</fullName>
    </submittedName>
</protein>
<sequence length="96" mass="11058">MEKTFSHRRLEIVDQKPPIRDFKDRWPALFQESEASATEDAERDIAATVVGIYMIRRDGDGEPEDVGIVIEGKQRPEQCRQCHHGLHHAVWAHLCP</sequence>